<dbReference type="GO" id="GO:0005886">
    <property type="term" value="C:plasma membrane"/>
    <property type="evidence" value="ECO:0007669"/>
    <property type="project" value="UniProtKB-SubCell"/>
</dbReference>
<dbReference type="EMBL" id="DACWHX010000008">
    <property type="protein sequence ID" value="HAU1880183.1"/>
    <property type="molecule type" value="Genomic_DNA"/>
</dbReference>
<keyword evidence="5 7" id="KW-0975">Bacterial flagellum</keyword>
<dbReference type="PANTHER" id="PTHR38766">
    <property type="entry name" value="FLAGELLAR PROTEIN FLIO"/>
    <property type="match status" value="1"/>
</dbReference>
<evidence type="ECO:0000313" key="9">
    <source>
        <dbReference type="Proteomes" id="UP000866496"/>
    </source>
</evidence>
<dbReference type="GeneID" id="93358604"/>
<comment type="subcellular location">
    <subcellularLocation>
        <location evidence="7">Cell membrane</location>
    </subcellularLocation>
    <subcellularLocation>
        <location evidence="7">Bacterial flagellum basal body</location>
    </subcellularLocation>
</comment>
<keyword evidence="2 7" id="KW-0812">Transmembrane</keyword>
<keyword evidence="3 7" id="KW-1133">Transmembrane helix</keyword>
<name>A0A129DR76_LEGPN</name>
<evidence type="ECO:0000256" key="3">
    <source>
        <dbReference type="ARBA" id="ARBA00022989"/>
    </source>
</evidence>
<dbReference type="InterPro" id="IPR022781">
    <property type="entry name" value="Flagellar_biosynth_FliO"/>
</dbReference>
<evidence type="ECO:0000256" key="2">
    <source>
        <dbReference type="ARBA" id="ARBA00022692"/>
    </source>
</evidence>
<dbReference type="GO" id="GO:0044781">
    <property type="term" value="P:bacterial-type flagellum organization"/>
    <property type="evidence" value="ECO:0007669"/>
    <property type="project" value="UniProtKB-UniRule"/>
</dbReference>
<evidence type="ECO:0000256" key="1">
    <source>
        <dbReference type="ARBA" id="ARBA00022475"/>
    </source>
</evidence>
<dbReference type="Proteomes" id="UP000866496">
    <property type="component" value="Unassembled WGS sequence"/>
</dbReference>
<dbReference type="GO" id="GO:0009425">
    <property type="term" value="C:bacterial-type flagellum basal body"/>
    <property type="evidence" value="ECO:0007669"/>
    <property type="project" value="UniProtKB-SubCell"/>
</dbReference>
<reference evidence="8" key="1">
    <citation type="journal article" date="2018" name="Genome Biol.">
        <title>SKESA: strategic k-mer extension for scrupulous assemblies.</title>
        <authorList>
            <person name="Souvorov A."/>
            <person name="Agarwala R."/>
            <person name="Lipman D.J."/>
        </authorList>
    </citation>
    <scope>NUCLEOTIDE SEQUENCE</scope>
    <source>
        <strain evidence="8">AZ00058701</strain>
    </source>
</reference>
<dbReference type="RefSeq" id="WP_010947516.1">
    <property type="nucleotide sequence ID" value="NZ_BAZA01000107.1"/>
</dbReference>
<protein>
    <recommendedName>
        <fullName evidence="7">Flagellar protein</fullName>
    </recommendedName>
</protein>
<keyword evidence="8" id="KW-0282">Flagellum</keyword>
<evidence type="ECO:0000256" key="6">
    <source>
        <dbReference type="ARBA" id="ARBA00037937"/>
    </source>
</evidence>
<accession>A0A129DR76</accession>
<evidence type="ECO:0000313" key="8">
    <source>
        <dbReference type="EMBL" id="HAU1880183.1"/>
    </source>
</evidence>
<comment type="caution">
    <text evidence="8">The sequence shown here is derived from an EMBL/GenBank/DDBJ whole genome shotgun (WGS) entry which is preliminary data.</text>
</comment>
<reference evidence="8" key="2">
    <citation type="submission" date="2019-10" db="EMBL/GenBank/DDBJ databases">
        <authorList>
            <consortium name="NCBI Pathogen Detection Project"/>
        </authorList>
    </citation>
    <scope>NUCLEOTIDE SEQUENCE</scope>
    <source>
        <strain evidence="8">AZ00058701</strain>
    </source>
</reference>
<sequence>MKSKVLHLAFLSLSLISSVGWSSTLSPNTISYGELIRIISGLLFVLFIIIFLSWIVKRMHRVNFTSSKGFQTVASMILGPKEKVVLLKIGDRYLLIGVGSYSINLICDFGNQLPEGFDADQKSSFADVLKSAIGKS</sequence>
<gene>
    <name evidence="8" type="primary">fliO</name>
    <name evidence="8" type="ORF">JBJ86_08010</name>
</gene>
<dbReference type="PANTHER" id="PTHR38766:SF1">
    <property type="entry name" value="FLAGELLAR PROTEIN FLIO"/>
    <property type="match status" value="1"/>
</dbReference>
<dbReference type="AlphaFoldDB" id="A0A129DR76"/>
<dbReference type="NCBIfam" id="TIGR03500">
    <property type="entry name" value="FliO_TIGR"/>
    <property type="match status" value="1"/>
</dbReference>
<evidence type="ECO:0000256" key="4">
    <source>
        <dbReference type="ARBA" id="ARBA00023136"/>
    </source>
</evidence>
<comment type="similarity">
    <text evidence="6 7">Belongs to the FliO/MopB family.</text>
</comment>
<organism evidence="8 9">
    <name type="scientific">Legionella pneumophila</name>
    <dbReference type="NCBI Taxonomy" id="446"/>
    <lineage>
        <taxon>Bacteria</taxon>
        <taxon>Pseudomonadati</taxon>
        <taxon>Pseudomonadota</taxon>
        <taxon>Gammaproteobacteria</taxon>
        <taxon>Legionellales</taxon>
        <taxon>Legionellaceae</taxon>
        <taxon>Legionella</taxon>
    </lineage>
</organism>
<keyword evidence="8" id="KW-0966">Cell projection</keyword>
<feature type="transmembrane region" description="Helical" evidence="7">
    <location>
        <begin position="38"/>
        <end position="56"/>
    </location>
</feature>
<dbReference type="InterPro" id="IPR052205">
    <property type="entry name" value="FliO/MopB"/>
</dbReference>
<proteinExistence type="inferred from homology"/>
<evidence type="ECO:0000256" key="7">
    <source>
        <dbReference type="RuleBase" id="RU362064"/>
    </source>
</evidence>
<dbReference type="Pfam" id="PF04347">
    <property type="entry name" value="FliO"/>
    <property type="match status" value="1"/>
</dbReference>
<keyword evidence="1 7" id="KW-1003">Cell membrane</keyword>
<keyword evidence="4 7" id="KW-0472">Membrane</keyword>
<keyword evidence="8" id="KW-0969">Cilium</keyword>
<evidence type="ECO:0000256" key="5">
    <source>
        <dbReference type="ARBA" id="ARBA00023143"/>
    </source>
</evidence>